<protein>
    <submittedName>
        <fullName evidence="3">Uncharacterized protein</fullName>
    </submittedName>
</protein>
<proteinExistence type="predicted"/>
<feature type="region of interest" description="Disordered" evidence="2">
    <location>
        <begin position="462"/>
        <end position="494"/>
    </location>
</feature>
<gene>
    <name evidence="3" type="ORF">WH47_05842</name>
</gene>
<feature type="compositionally biased region" description="Basic and acidic residues" evidence="2">
    <location>
        <begin position="16"/>
        <end position="28"/>
    </location>
</feature>
<dbReference type="Proteomes" id="UP000053825">
    <property type="component" value="Unassembled WGS sequence"/>
</dbReference>
<feature type="region of interest" description="Disordered" evidence="2">
    <location>
        <begin position="1"/>
        <end position="61"/>
    </location>
</feature>
<evidence type="ECO:0000313" key="3">
    <source>
        <dbReference type="EMBL" id="KOC61953.1"/>
    </source>
</evidence>
<organism evidence="3 4">
    <name type="scientific">Habropoda laboriosa</name>
    <dbReference type="NCBI Taxonomy" id="597456"/>
    <lineage>
        <taxon>Eukaryota</taxon>
        <taxon>Metazoa</taxon>
        <taxon>Ecdysozoa</taxon>
        <taxon>Arthropoda</taxon>
        <taxon>Hexapoda</taxon>
        <taxon>Insecta</taxon>
        <taxon>Pterygota</taxon>
        <taxon>Neoptera</taxon>
        <taxon>Endopterygota</taxon>
        <taxon>Hymenoptera</taxon>
        <taxon>Apocrita</taxon>
        <taxon>Aculeata</taxon>
        <taxon>Apoidea</taxon>
        <taxon>Anthophila</taxon>
        <taxon>Apidae</taxon>
        <taxon>Habropoda</taxon>
    </lineage>
</organism>
<dbReference type="EMBL" id="KQ414741">
    <property type="protein sequence ID" value="KOC61953.1"/>
    <property type="molecule type" value="Genomic_DNA"/>
</dbReference>
<feature type="compositionally biased region" description="Low complexity" evidence="2">
    <location>
        <begin position="466"/>
        <end position="494"/>
    </location>
</feature>
<feature type="compositionally biased region" description="Polar residues" evidence="2">
    <location>
        <begin position="399"/>
        <end position="418"/>
    </location>
</feature>
<feature type="coiled-coil region" evidence="1">
    <location>
        <begin position="150"/>
        <end position="177"/>
    </location>
</feature>
<evidence type="ECO:0000256" key="1">
    <source>
        <dbReference type="SAM" id="Coils"/>
    </source>
</evidence>
<evidence type="ECO:0000256" key="2">
    <source>
        <dbReference type="SAM" id="MobiDB-lite"/>
    </source>
</evidence>
<dbReference type="AlphaFoldDB" id="A0A0L7QTI1"/>
<accession>A0A0L7QTI1</accession>
<feature type="compositionally biased region" description="Low complexity" evidence="2">
    <location>
        <begin position="572"/>
        <end position="582"/>
    </location>
</feature>
<feature type="region of interest" description="Disordered" evidence="2">
    <location>
        <begin position="98"/>
        <end position="133"/>
    </location>
</feature>
<evidence type="ECO:0000313" key="4">
    <source>
        <dbReference type="Proteomes" id="UP000053825"/>
    </source>
</evidence>
<feature type="region of interest" description="Disordered" evidence="2">
    <location>
        <begin position="399"/>
        <end position="420"/>
    </location>
</feature>
<name>A0A0L7QTI1_9HYME</name>
<sequence>MYKNKKSTRKCSVQRENGKIDNTDEVPVKKSIKVDVGNDSPQHSRDSRLSGHSTPIQKRDYVYDIEDSPELDYRCSPISLPCTQDGGNEIAWDWQVPVNKSSKDKSKPSNANIETPKRTKQLQKKRNSNSPLLQKPLKRKLLKVENIENIGKLTAELKALSERMKSLQENCKDHTDANESDTKCEPKNKLLIDIDSDSSDDIMVEVVANNNDTSKIVINSNNKKDSKYEDLFDDSIEDSMVKCSQEIEKKLNLCKSKVNDIMDLSIVSAKRELSSIFEKETNYLTTSNTTTETSKSLIGTNSHLRTYSNNSSKTNSASNVSLSKVFQKNITNESDGKETLQERIISQIPDDSFDDCLATCIEDDKLLSKVSEYEFNRLNSPSSYSRNANHFRKTSKQTVPNVTDKNTSNKTIRNSIPGKNSLEKRKFFKTKSLSDQYFYQNKNASVNCKANQASNSVMPTEKRFQSNSVNSSVSTTFSNVRGQNPNKNNNFSSINGMENARTLDRLEENEAGNCIVKYKSTSNLSSTKEISKESQSVQCTPAEIERKRLEAKMKLEAKRKLKLEAKRKLKKTNSNTANTSSNVPITKSVKR</sequence>
<feature type="region of interest" description="Disordered" evidence="2">
    <location>
        <begin position="565"/>
        <end position="591"/>
    </location>
</feature>
<reference evidence="3 4" key="1">
    <citation type="submission" date="2015-07" db="EMBL/GenBank/DDBJ databases">
        <title>The genome of Habropoda laboriosa.</title>
        <authorList>
            <person name="Pan H."/>
            <person name="Kapheim K."/>
        </authorList>
    </citation>
    <scope>NUCLEOTIDE SEQUENCE [LARGE SCALE GENOMIC DNA]</scope>
    <source>
        <strain evidence="3">0110345459</strain>
    </source>
</reference>
<feature type="compositionally biased region" description="Basic residues" evidence="2">
    <location>
        <begin position="118"/>
        <end position="127"/>
    </location>
</feature>
<keyword evidence="4" id="KW-1185">Reference proteome</keyword>
<keyword evidence="1" id="KW-0175">Coiled coil</keyword>
<dbReference type="OrthoDB" id="2017408at2759"/>